<protein>
    <recommendedName>
        <fullName evidence="2">EGF-like domain-containing protein</fullName>
    </recommendedName>
</protein>
<keyword evidence="4" id="KW-1185">Reference proteome</keyword>
<keyword evidence="1" id="KW-0245">EGF-like domain</keyword>
<reference evidence="3" key="1">
    <citation type="submission" date="2023-01" db="EMBL/GenBank/DDBJ databases">
        <title>Genome assembly of the deep-sea coral Lophelia pertusa.</title>
        <authorList>
            <person name="Herrera S."/>
            <person name="Cordes E."/>
        </authorList>
    </citation>
    <scope>NUCLEOTIDE SEQUENCE</scope>
    <source>
        <strain evidence="3">USNM1676648</strain>
        <tissue evidence="3">Polyp</tissue>
    </source>
</reference>
<feature type="domain" description="EGF-like" evidence="2">
    <location>
        <begin position="81"/>
        <end position="119"/>
    </location>
</feature>
<organism evidence="3 4">
    <name type="scientific">Desmophyllum pertusum</name>
    <dbReference type="NCBI Taxonomy" id="174260"/>
    <lineage>
        <taxon>Eukaryota</taxon>
        <taxon>Metazoa</taxon>
        <taxon>Cnidaria</taxon>
        <taxon>Anthozoa</taxon>
        <taxon>Hexacorallia</taxon>
        <taxon>Scleractinia</taxon>
        <taxon>Caryophylliina</taxon>
        <taxon>Caryophylliidae</taxon>
        <taxon>Desmophyllum</taxon>
    </lineage>
</organism>
<evidence type="ECO:0000313" key="3">
    <source>
        <dbReference type="EMBL" id="KAJ7328155.1"/>
    </source>
</evidence>
<evidence type="ECO:0000256" key="1">
    <source>
        <dbReference type="PROSITE-ProRule" id="PRU00076"/>
    </source>
</evidence>
<dbReference type="SUPFAM" id="SSF57196">
    <property type="entry name" value="EGF/Laminin"/>
    <property type="match status" value="1"/>
</dbReference>
<keyword evidence="1" id="KW-1015">Disulfide bond</keyword>
<dbReference type="SMART" id="SM00181">
    <property type="entry name" value="EGF"/>
    <property type="match status" value="1"/>
</dbReference>
<feature type="disulfide bond" evidence="1">
    <location>
        <begin position="109"/>
        <end position="118"/>
    </location>
</feature>
<comment type="caution">
    <text evidence="1">Lacks conserved residue(s) required for the propagation of feature annotation.</text>
</comment>
<dbReference type="InterPro" id="IPR003609">
    <property type="entry name" value="Pan_app"/>
</dbReference>
<name>A0A9W9Y9Y9_9CNID</name>
<dbReference type="PROSITE" id="PS01186">
    <property type="entry name" value="EGF_2"/>
    <property type="match status" value="1"/>
</dbReference>
<dbReference type="Gene3D" id="2.10.25.10">
    <property type="entry name" value="Laminin"/>
    <property type="match status" value="1"/>
</dbReference>
<gene>
    <name evidence="3" type="ORF">OS493_025567</name>
</gene>
<dbReference type="OrthoDB" id="5971814at2759"/>
<dbReference type="PROSITE" id="PS50026">
    <property type="entry name" value="EGF_3"/>
    <property type="match status" value="1"/>
</dbReference>
<accession>A0A9W9Y9Y9</accession>
<dbReference type="InterPro" id="IPR000742">
    <property type="entry name" value="EGF"/>
</dbReference>
<dbReference type="EMBL" id="MU827798">
    <property type="protein sequence ID" value="KAJ7328155.1"/>
    <property type="molecule type" value="Genomic_DNA"/>
</dbReference>
<dbReference type="PROSITE" id="PS00022">
    <property type="entry name" value="EGF_1"/>
    <property type="match status" value="1"/>
</dbReference>
<dbReference type="Proteomes" id="UP001163046">
    <property type="component" value="Unassembled WGS sequence"/>
</dbReference>
<comment type="caution">
    <text evidence="3">The sequence shown here is derived from an EMBL/GenBank/DDBJ whole genome shotgun (WGS) entry which is preliminary data.</text>
</comment>
<proteinExistence type="predicted"/>
<dbReference type="SUPFAM" id="SSF57414">
    <property type="entry name" value="Hairpin loop containing domain-like"/>
    <property type="match status" value="1"/>
</dbReference>
<dbReference type="AlphaFoldDB" id="A0A9W9Y9Y9"/>
<evidence type="ECO:0000259" key="2">
    <source>
        <dbReference type="PROSITE" id="PS50026"/>
    </source>
</evidence>
<sequence>MYEKIFADAVPNKALINHVISTPTVTSEEGCNIQCFIEIACESYNFGPKEGGGHVCELSDSDAIRDPLDWITKQGFLYVGTQNPCAKAQCPVNARCHSDFEYDTYACVCMPGFTGNHCEGTLQELAVLSCQSLSTATHTSGIYWVDPDGGSP</sequence>
<evidence type="ECO:0000313" key="4">
    <source>
        <dbReference type="Proteomes" id="UP001163046"/>
    </source>
</evidence>
<dbReference type="Pfam" id="PF00024">
    <property type="entry name" value="PAN_1"/>
    <property type="match status" value="1"/>
</dbReference>
<dbReference type="CDD" id="cd00054">
    <property type="entry name" value="EGF_CA"/>
    <property type="match status" value="1"/>
</dbReference>
<feature type="disulfide bond" evidence="1">
    <location>
        <begin position="90"/>
        <end position="107"/>
    </location>
</feature>